<dbReference type="AlphaFoldDB" id="A0A9Q3HWA8"/>
<evidence type="ECO:0000313" key="2">
    <source>
        <dbReference type="Proteomes" id="UP000765509"/>
    </source>
</evidence>
<proteinExistence type="predicted"/>
<evidence type="ECO:0000313" key="1">
    <source>
        <dbReference type="EMBL" id="MBW0520406.1"/>
    </source>
</evidence>
<name>A0A9Q3HWA8_9BASI</name>
<dbReference type="Proteomes" id="UP000765509">
    <property type="component" value="Unassembled WGS sequence"/>
</dbReference>
<comment type="caution">
    <text evidence="1">The sequence shown here is derived from an EMBL/GenBank/DDBJ whole genome shotgun (WGS) entry which is preliminary data.</text>
</comment>
<sequence length="106" mass="11648">MSTGIKFTKNNSSVENLVQWEGANYGNSLVTMRLTSGFIATLNGNPISFSTKKKPIVAQSTTKTEFVAINKCAKELRWLSMFPTSIDLRTSIANILNDNRGAVFVT</sequence>
<dbReference type="CDD" id="cd09272">
    <property type="entry name" value="RNase_HI_RT_Ty1"/>
    <property type="match status" value="1"/>
</dbReference>
<keyword evidence="2" id="KW-1185">Reference proteome</keyword>
<protein>
    <submittedName>
        <fullName evidence="1">Uncharacterized protein</fullName>
    </submittedName>
</protein>
<dbReference type="OrthoDB" id="3344688at2759"/>
<gene>
    <name evidence="1" type="ORF">O181_060121</name>
</gene>
<dbReference type="EMBL" id="AVOT02028049">
    <property type="protein sequence ID" value="MBW0520406.1"/>
    <property type="molecule type" value="Genomic_DNA"/>
</dbReference>
<reference evidence="1" key="1">
    <citation type="submission" date="2021-03" db="EMBL/GenBank/DDBJ databases">
        <title>Draft genome sequence of rust myrtle Austropuccinia psidii MF-1, a brazilian biotype.</title>
        <authorList>
            <person name="Quecine M.C."/>
            <person name="Pachon D.M.R."/>
            <person name="Bonatelli M.L."/>
            <person name="Correr F.H."/>
            <person name="Franceschini L.M."/>
            <person name="Leite T.F."/>
            <person name="Margarido G.R.A."/>
            <person name="Almeida C.A."/>
            <person name="Ferrarezi J.A."/>
            <person name="Labate C.A."/>
        </authorList>
    </citation>
    <scope>NUCLEOTIDE SEQUENCE</scope>
    <source>
        <strain evidence="1">MF-1</strain>
    </source>
</reference>
<organism evidence="1 2">
    <name type="scientific">Austropuccinia psidii MF-1</name>
    <dbReference type="NCBI Taxonomy" id="1389203"/>
    <lineage>
        <taxon>Eukaryota</taxon>
        <taxon>Fungi</taxon>
        <taxon>Dikarya</taxon>
        <taxon>Basidiomycota</taxon>
        <taxon>Pucciniomycotina</taxon>
        <taxon>Pucciniomycetes</taxon>
        <taxon>Pucciniales</taxon>
        <taxon>Sphaerophragmiaceae</taxon>
        <taxon>Austropuccinia</taxon>
    </lineage>
</organism>
<accession>A0A9Q3HWA8</accession>